<name>A0A0C2YMU1_BIFAD</name>
<dbReference type="Gene3D" id="3.40.1190.20">
    <property type="match status" value="1"/>
</dbReference>
<dbReference type="InterPro" id="IPR011611">
    <property type="entry name" value="PfkB_dom"/>
</dbReference>
<dbReference type="GO" id="GO:0016301">
    <property type="term" value="F:kinase activity"/>
    <property type="evidence" value="ECO:0007669"/>
    <property type="project" value="UniProtKB-KW"/>
</dbReference>
<dbReference type="AlphaFoldDB" id="A0A0C2YMU1"/>
<reference evidence="15 16" key="4">
    <citation type="journal article" date="2019" name="Nat. Med.">
        <title>A library of human gut bacterial isolates paired with longitudinal multiomics data enables mechanistic microbiome research.</title>
        <authorList>
            <person name="Poyet M."/>
            <person name="Groussin M."/>
            <person name="Gibbons S.M."/>
            <person name="Avila-Pacheco J."/>
            <person name="Jiang X."/>
            <person name="Kearney S.M."/>
            <person name="Perrotta A.R."/>
            <person name="Berdy B."/>
            <person name="Zhao S."/>
            <person name="Lieberman T.D."/>
            <person name="Swanson P.K."/>
            <person name="Smith M."/>
            <person name="Roesemann S."/>
            <person name="Alexander J.E."/>
            <person name="Rich S.A."/>
            <person name="Livny J."/>
            <person name="Vlamakis H."/>
            <person name="Clish C."/>
            <person name="Bullock K."/>
            <person name="Deik A."/>
            <person name="Scott J."/>
            <person name="Pierce K.A."/>
            <person name="Xavier R.J."/>
            <person name="Alm E.J."/>
        </authorList>
    </citation>
    <scope>NUCLEOTIDE SEQUENCE [LARGE SCALE GENOMIC DNA]</scope>
    <source>
        <strain evidence="6 15">BIOML-A190</strain>
        <strain evidence="7 16">BIOML-A26</strain>
    </source>
</reference>
<sequence>MSNTTTPSVVAIGELLWDMLPDGRKPGGAPANFIYHVAQNGVRGTAVTAVGDDELGRDLVSILADNDVNVAAQVNDYPTGITAVRLDDGGIPEYDVVKGVAWDHIEFTDEVRGLVRGADAICYGTIAAREAWGTRDTIYRMIDAASPDAIRLFDINIRSGFVNKEVITRFLEGATILKINDEELPIVANLFGLDSPGDDIASRQRVMEALAGMFDLDVTILTAGDAYSIVMGRDETSILPTPKVDVVDTVGAGDSFSGAFLAYLLRGFSIPTAHQRAVEVSAFVCGRSGAWPQYPAALRER</sequence>
<feature type="domain" description="Carbohydrate kinase PfkB" evidence="4">
    <location>
        <begin position="25"/>
        <end position="291"/>
    </location>
</feature>
<gene>
    <name evidence="9" type="ORF">AL0462_1331</name>
    <name evidence="8" type="ORF">B0487_1680</name>
    <name evidence="10" type="ORF">DW139_05500</name>
    <name evidence="5" type="ORF">ERS852382_00092</name>
    <name evidence="7" type="ORF">GA542_06350</name>
    <name evidence="6" type="ORF">GA752_03730</name>
</gene>
<dbReference type="CDD" id="cd01167">
    <property type="entry name" value="bac_FRK"/>
    <property type="match status" value="1"/>
</dbReference>
<organism evidence="8 12">
    <name type="scientific">Bifidobacterium adolescentis</name>
    <dbReference type="NCBI Taxonomy" id="1680"/>
    <lineage>
        <taxon>Bacteria</taxon>
        <taxon>Bacillati</taxon>
        <taxon>Actinomycetota</taxon>
        <taxon>Actinomycetes</taxon>
        <taxon>Bifidobacteriales</taxon>
        <taxon>Bifidobacteriaceae</taxon>
        <taxon>Bifidobacterium</taxon>
    </lineage>
</organism>
<evidence type="ECO:0000313" key="15">
    <source>
        <dbReference type="Proteomes" id="UP000437631"/>
    </source>
</evidence>
<dbReference type="EMBL" id="LNKH01000007">
    <property type="protein sequence ID" value="OSG96836.1"/>
    <property type="molecule type" value="Genomic_DNA"/>
</dbReference>
<evidence type="ECO:0000313" key="9">
    <source>
        <dbReference type="EMBL" id="OSG96836.1"/>
    </source>
</evidence>
<dbReference type="Proteomes" id="UP000095647">
    <property type="component" value="Unassembled WGS sequence"/>
</dbReference>
<dbReference type="InterPro" id="IPR050306">
    <property type="entry name" value="PfkB_Carbo_kinase"/>
</dbReference>
<dbReference type="PANTHER" id="PTHR43085:SF57">
    <property type="entry name" value="CARBOHYDRATE KINASE PFKB DOMAIN-CONTAINING PROTEIN"/>
    <property type="match status" value="1"/>
</dbReference>
<dbReference type="Proteomes" id="UP000437631">
    <property type="component" value="Unassembled WGS sequence"/>
</dbReference>
<dbReference type="Proteomes" id="UP000284589">
    <property type="component" value="Unassembled WGS sequence"/>
</dbReference>
<protein>
    <submittedName>
        <fullName evidence="5 6">Carbohydrate kinase</fullName>
    </submittedName>
    <submittedName>
        <fullName evidence="8">Fructokinase</fullName>
    </submittedName>
</protein>
<keyword evidence="3 8" id="KW-0418">Kinase</keyword>
<dbReference type="EMBL" id="CYYI01000001">
    <property type="protein sequence ID" value="CUN35172.1"/>
    <property type="molecule type" value="Genomic_DNA"/>
</dbReference>
<accession>A0A0C2YMU1</accession>
<evidence type="ECO:0000313" key="13">
    <source>
        <dbReference type="Proteomes" id="UP000193905"/>
    </source>
</evidence>
<evidence type="ECO:0000313" key="8">
    <source>
        <dbReference type="EMBL" id="OSG86169.1"/>
    </source>
</evidence>
<dbReference type="Proteomes" id="UP000193377">
    <property type="component" value="Unassembled WGS sequence"/>
</dbReference>
<evidence type="ECO:0000313" key="10">
    <source>
        <dbReference type="EMBL" id="RHJ18325.1"/>
    </source>
</evidence>
<dbReference type="PATRIC" id="fig|1680.6.peg.1763"/>
<evidence type="ECO:0000313" key="16">
    <source>
        <dbReference type="Proteomes" id="UP000470926"/>
    </source>
</evidence>
<evidence type="ECO:0000313" key="7">
    <source>
        <dbReference type="EMBL" id="KAB6030446.1"/>
    </source>
</evidence>
<dbReference type="Proteomes" id="UP000470926">
    <property type="component" value="Unassembled WGS sequence"/>
</dbReference>
<dbReference type="RefSeq" id="WP_042990999.1">
    <property type="nucleotide sequence ID" value="NZ_CACRSR010000004.1"/>
</dbReference>
<proteinExistence type="inferred from homology"/>
<evidence type="ECO:0000259" key="4">
    <source>
        <dbReference type="Pfam" id="PF00294"/>
    </source>
</evidence>
<evidence type="ECO:0000313" key="5">
    <source>
        <dbReference type="EMBL" id="CUN35172.1"/>
    </source>
</evidence>
<dbReference type="InterPro" id="IPR002173">
    <property type="entry name" value="Carboh/pur_kinase_PfkB_CS"/>
</dbReference>
<reference evidence="12 13" key="2">
    <citation type="journal article" date="2016" name="Sci. Rep.">
        <title>Evaluation of genetic diversity among strains of the human gut commensal Bifidobacterium adolescentis.</title>
        <authorList>
            <person name="Duranti S."/>
            <person name="Milani C."/>
            <person name="Lugli G.A."/>
            <person name="Mancabelli L."/>
            <person name="Turroni F."/>
            <person name="Ferrario C."/>
            <person name="Mangifesta M."/>
            <person name="Viappiani A."/>
            <person name="Sanchez B."/>
            <person name="Margolles A."/>
            <person name="van Sinderen D."/>
            <person name="Ventura M."/>
        </authorList>
    </citation>
    <scope>NUCLEOTIDE SEQUENCE [LARGE SCALE GENOMIC DNA]</scope>
    <source>
        <strain evidence="8 12">487B</strain>
        <strain evidence="9 13">AL46-2</strain>
    </source>
</reference>
<keyword evidence="2" id="KW-0808">Transferase</keyword>
<reference evidence="5 11" key="1">
    <citation type="submission" date="2015-09" db="EMBL/GenBank/DDBJ databases">
        <authorList>
            <consortium name="Pathogen Informatics"/>
        </authorList>
    </citation>
    <scope>NUCLEOTIDE SEQUENCE [LARGE SCALE GENOMIC DNA]</scope>
    <source>
        <strain evidence="5 11">2789STDY5608824</strain>
    </source>
</reference>
<dbReference type="InterPro" id="IPR029056">
    <property type="entry name" value="Ribokinase-like"/>
</dbReference>
<dbReference type="SUPFAM" id="SSF53613">
    <property type="entry name" value="Ribokinase-like"/>
    <property type="match status" value="1"/>
</dbReference>
<evidence type="ECO:0000256" key="3">
    <source>
        <dbReference type="ARBA" id="ARBA00022777"/>
    </source>
</evidence>
<comment type="similarity">
    <text evidence="1">Belongs to the carbohydrate kinase PfkB family.</text>
</comment>
<evidence type="ECO:0000313" key="11">
    <source>
        <dbReference type="Proteomes" id="UP000095647"/>
    </source>
</evidence>
<dbReference type="EMBL" id="QRLP01000003">
    <property type="protein sequence ID" value="RHJ18325.1"/>
    <property type="molecule type" value="Genomic_DNA"/>
</dbReference>
<reference evidence="10 14" key="3">
    <citation type="submission" date="2018-08" db="EMBL/GenBank/DDBJ databases">
        <title>A genome reference for cultivated species of the human gut microbiota.</title>
        <authorList>
            <person name="Zou Y."/>
            <person name="Xue W."/>
            <person name="Luo G."/>
        </authorList>
    </citation>
    <scope>NUCLEOTIDE SEQUENCE [LARGE SCALE GENOMIC DNA]</scope>
    <source>
        <strain evidence="10 14">AM12-20</strain>
    </source>
</reference>
<dbReference type="PANTHER" id="PTHR43085">
    <property type="entry name" value="HEXOKINASE FAMILY MEMBER"/>
    <property type="match status" value="1"/>
</dbReference>
<dbReference type="Pfam" id="PF00294">
    <property type="entry name" value="PfkB"/>
    <property type="match status" value="1"/>
</dbReference>
<dbReference type="EMBL" id="LNKD01000002">
    <property type="protein sequence ID" value="OSG86169.1"/>
    <property type="molecule type" value="Genomic_DNA"/>
</dbReference>
<dbReference type="Proteomes" id="UP000193905">
    <property type="component" value="Unassembled WGS sequence"/>
</dbReference>
<evidence type="ECO:0000256" key="2">
    <source>
        <dbReference type="ARBA" id="ARBA00022679"/>
    </source>
</evidence>
<evidence type="ECO:0000313" key="12">
    <source>
        <dbReference type="Proteomes" id="UP000193377"/>
    </source>
</evidence>
<evidence type="ECO:0000313" key="14">
    <source>
        <dbReference type="Proteomes" id="UP000284589"/>
    </source>
</evidence>
<dbReference type="EMBL" id="WDFR01000002">
    <property type="protein sequence ID" value="KAB6030446.1"/>
    <property type="molecule type" value="Genomic_DNA"/>
</dbReference>
<dbReference type="EMBL" id="WDLT01000003">
    <property type="protein sequence ID" value="KAB5747128.1"/>
    <property type="molecule type" value="Genomic_DNA"/>
</dbReference>
<evidence type="ECO:0000313" key="6">
    <source>
        <dbReference type="EMBL" id="KAB5747128.1"/>
    </source>
</evidence>
<evidence type="ECO:0000256" key="1">
    <source>
        <dbReference type="ARBA" id="ARBA00010688"/>
    </source>
</evidence>
<dbReference type="PROSITE" id="PS00584">
    <property type="entry name" value="PFKB_KINASES_2"/>
    <property type="match status" value="1"/>
</dbReference>